<comment type="caution">
    <text evidence="1">The sequence shown here is derived from an EMBL/GenBank/DDBJ whole genome shotgun (WGS) entry which is preliminary data.</text>
</comment>
<dbReference type="CDD" id="cd09022">
    <property type="entry name" value="Aldose_epim_Ec_YihR"/>
    <property type="match status" value="1"/>
</dbReference>
<name>A0A3A5MIS3_9MICC</name>
<dbReference type="Proteomes" id="UP000272560">
    <property type="component" value="Unassembled WGS sequence"/>
</dbReference>
<protein>
    <submittedName>
        <fullName evidence="1">Galactose mutarotase</fullName>
    </submittedName>
</protein>
<dbReference type="GO" id="GO:0004034">
    <property type="term" value="F:aldose 1-epimerase activity"/>
    <property type="evidence" value="ECO:0007669"/>
    <property type="project" value="TreeGrafter"/>
</dbReference>
<dbReference type="Pfam" id="PF01263">
    <property type="entry name" value="Aldose_epim"/>
    <property type="match status" value="1"/>
</dbReference>
<dbReference type="GO" id="GO:0006006">
    <property type="term" value="P:glucose metabolic process"/>
    <property type="evidence" value="ECO:0007669"/>
    <property type="project" value="TreeGrafter"/>
</dbReference>
<dbReference type="InterPro" id="IPR011013">
    <property type="entry name" value="Gal_mutarotase_sf_dom"/>
</dbReference>
<dbReference type="SUPFAM" id="SSF74650">
    <property type="entry name" value="Galactose mutarotase-like"/>
    <property type="match status" value="1"/>
</dbReference>
<dbReference type="EMBL" id="QZVT01000001">
    <property type="protein sequence ID" value="RJT83124.1"/>
    <property type="molecule type" value="Genomic_DNA"/>
</dbReference>
<dbReference type="OrthoDB" id="4739604at2"/>
<dbReference type="RefSeq" id="WP_120147215.1">
    <property type="nucleotide sequence ID" value="NZ_QZVT01000001.1"/>
</dbReference>
<dbReference type="Gene3D" id="2.70.98.10">
    <property type="match status" value="1"/>
</dbReference>
<reference evidence="1 2" key="1">
    <citation type="submission" date="2018-09" db="EMBL/GenBank/DDBJ databases">
        <title>Novel species of Arthrobacter.</title>
        <authorList>
            <person name="Liu Q."/>
            <person name="Xin Y.-H."/>
        </authorList>
    </citation>
    <scope>NUCLEOTIDE SEQUENCE [LARGE SCALE GENOMIC DNA]</scope>
    <source>
        <strain evidence="1 2">Hz2</strain>
    </source>
</reference>
<organism evidence="1 2">
    <name type="scientific">Arthrobacter cheniae</name>
    <dbReference type="NCBI Taxonomy" id="1258888"/>
    <lineage>
        <taxon>Bacteria</taxon>
        <taxon>Bacillati</taxon>
        <taxon>Actinomycetota</taxon>
        <taxon>Actinomycetes</taxon>
        <taxon>Micrococcales</taxon>
        <taxon>Micrococcaceae</taxon>
        <taxon>Arthrobacter</taxon>
    </lineage>
</organism>
<dbReference type="GO" id="GO:0030246">
    <property type="term" value="F:carbohydrate binding"/>
    <property type="evidence" value="ECO:0007669"/>
    <property type="project" value="InterPro"/>
</dbReference>
<dbReference type="AlphaFoldDB" id="A0A3A5MIS3"/>
<dbReference type="InterPro" id="IPR008183">
    <property type="entry name" value="Aldose_1/G6P_1-epimerase"/>
</dbReference>
<accession>A0A3A5MIS3</accession>
<sequence>MNHPEYRIEGGGYTAVVLGLGAAVRELTFEGRPLVVGFGADEEMPNFRGAFVAPWPNRIADGRYSFDGEEYELAVNEPERGAALHGLVFDIPWTLVEHTGSAVTLGCTIEPTEAYPFTVALHARFSVGTEGFRTDVTALNTGSRRAPYGVCPHPYLVAGTSPLDEWVLELPAATVLTVTPDRLLPVAKESVDGTPFDFRTAHALGDVQIDHAFTGLTRDESGRATVRVTDPDHGTGTAMTWDETCAWVQIHTADLPKKPENTRLGLAVEPMTCPPEAFNSGEDLVVLEPGQTHRTGWTISAL</sequence>
<dbReference type="PANTHER" id="PTHR10091:SF0">
    <property type="entry name" value="GALACTOSE MUTAROTASE"/>
    <property type="match status" value="1"/>
</dbReference>
<dbReference type="InterPro" id="IPR014718">
    <property type="entry name" value="GH-type_carb-bd"/>
</dbReference>
<keyword evidence="2" id="KW-1185">Reference proteome</keyword>
<proteinExistence type="predicted"/>
<gene>
    <name evidence="1" type="ORF">D6T63_01310</name>
</gene>
<evidence type="ECO:0000313" key="1">
    <source>
        <dbReference type="EMBL" id="RJT83124.1"/>
    </source>
</evidence>
<dbReference type="GO" id="GO:0033499">
    <property type="term" value="P:galactose catabolic process via UDP-galactose, Leloir pathway"/>
    <property type="evidence" value="ECO:0007669"/>
    <property type="project" value="TreeGrafter"/>
</dbReference>
<evidence type="ECO:0000313" key="2">
    <source>
        <dbReference type="Proteomes" id="UP000272560"/>
    </source>
</evidence>
<dbReference type="InterPro" id="IPR037480">
    <property type="entry name" value="YihR-like"/>
</dbReference>
<dbReference type="PANTHER" id="PTHR10091">
    <property type="entry name" value="ALDOSE-1-EPIMERASE"/>
    <property type="match status" value="1"/>
</dbReference>